<dbReference type="EMBL" id="JANRMS010000408">
    <property type="protein sequence ID" value="KAJ3540436.1"/>
    <property type="molecule type" value="Genomic_DNA"/>
</dbReference>
<gene>
    <name evidence="1" type="ORF">NM208_g5067</name>
</gene>
<keyword evidence="2" id="KW-1185">Reference proteome</keyword>
<accession>A0ACC1SIR2</accession>
<protein>
    <submittedName>
        <fullName evidence="1">Uncharacterized protein</fullName>
    </submittedName>
</protein>
<evidence type="ECO:0000313" key="1">
    <source>
        <dbReference type="EMBL" id="KAJ3540436.1"/>
    </source>
</evidence>
<reference evidence="1" key="1">
    <citation type="submission" date="2022-08" db="EMBL/GenBank/DDBJ databases">
        <title>Genome Sequence of Fusarium decemcellulare.</title>
        <authorList>
            <person name="Buettner E."/>
        </authorList>
    </citation>
    <scope>NUCLEOTIDE SEQUENCE</scope>
    <source>
        <strain evidence="1">Babe19</strain>
    </source>
</reference>
<name>A0ACC1SIR2_9HYPO</name>
<organism evidence="1 2">
    <name type="scientific">Fusarium decemcellulare</name>
    <dbReference type="NCBI Taxonomy" id="57161"/>
    <lineage>
        <taxon>Eukaryota</taxon>
        <taxon>Fungi</taxon>
        <taxon>Dikarya</taxon>
        <taxon>Ascomycota</taxon>
        <taxon>Pezizomycotina</taxon>
        <taxon>Sordariomycetes</taxon>
        <taxon>Hypocreomycetidae</taxon>
        <taxon>Hypocreales</taxon>
        <taxon>Nectriaceae</taxon>
        <taxon>Fusarium</taxon>
        <taxon>Fusarium decemcellulare species complex</taxon>
    </lineage>
</organism>
<proteinExistence type="predicted"/>
<sequence length="712" mass="80405">MVRSVSRSRGCKRCLRRKIKCDEKHPACSPCRRIKQPCPGVYTGIFMINASQSSKGAKTHPNNAVHEEPTVLDEPSEKPLFEHIIISTLVTSLSASSKSGQLNPQSWTQYLASWISDPTTPAWSIRATALAFCSKKMNQKPLCVEADRCYRRALQGQQACIQRYAQGFRERPYEIPSEREICTSLMLMYYEMFNPTTVGSWVTHLRGTVELLVLRGPQNCQQGPSHHMFRSLRLVMAHASIRTHLTSSFSAPDWCSVPFAQSSKSAMDTLLDTIYELSSLLKFSTSEQYEHSLPGRLQAIIESVTASERSYGEETIGSIQETAWHHFPFHLEETGVVSEGMWLDGGDFCSTNPSVAFHAAWIMIYHLMLTRGAEGHQDREIMRIESTARCSSLLEFTHALFQRDLFTKLNDGCCIQLVFPMEIISCAGNPGAFNIASRDYDHHLEHYWSDDHHLYWYLYDAPSCDTALLGHWKAASEQFDALSDGPSSVSDPDVSSDGFEGYDSPQYSLSPNPVSTPPLVNNSDTADPSLRPNQRRSPSSSQSSSRYSSTPSSIGQSATPPQLQSRYACDHCPTSFDDVDQLIDHIQSLHSEPNADPTRLYYCGVCDPDTRFKRRKDFRRHLTTTMRHSSESYRCRCGMLFRRKYIFRDHVKALSCRGDDPYICSCGQVVDYQPLAGRQMLNHIETCGTQRKRGRPPKSGRSTPRERTCILE</sequence>
<comment type="caution">
    <text evidence="1">The sequence shown here is derived from an EMBL/GenBank/DDBJ whole genome shotgun (WGS) entry which is preliminary data.</text>
</comment>
<evidence type="ECO:0000313" key="2">
    <source>
        <dbReference type="Proteomes" id="UP001148629"/>
    </source>
</evidence>
<dbReference type="Proteomes" id="UP001148629">
    <property type="component" value="Unassembled WGS sequence"/>
</dbReference>